<dbReference type="EMBL" id="MHTV01000021">
    <property type="protein sequence ID" value="OHA66859.1"/>
    <property type="molecule type" value="Genomic_DNA"/>
</dbReference>
<reference evidence="1 2" key="1">
    <citation type="journal article" date="2016" name="Nat. Commun.">
        <title>Thousands of microbial genomes shed light on interconnected biogeochemical processes in an aquifer system.</title>
        <authorList>
            <person name="Anantharaman K."/>
            <person name="Brown C.T."/>
            <person name="Hug L.A."/>
            <person name="Sharon I."/>
            <person name="Castelle C.J."/>
            <person name="Probst A.J."/>
            <person name="Thomas B.C."/>
            <person name="Singh A."/>
            <person name="Wilkins M.J."/>
            <person name="Karaoz U."/>
            <person name="Brodie E.L."/>
            <person name="Williams K.H."/>
            <person name="Hubbard S.S."/>
            <person name="Banfield J.F."/>
        </authorList>
    </citation>
    <scope>NUCLEOTIDE SEQUENCE [LARGE SCALE GENOMIC DNA]</scope>
</reference>
<proteinExistence type="predicted"/>
<evidence type="ECO:0000313" key="1">
    <source>
        <dbReference type="EMBL" id="OHA66859.1"/>
    </source>
</evidence>
<comment type="caution">
    <text evidence="1">The sequence shown here is derived from an EMBL/GenBank/DDBJ whole genome shotgun (WGS) entry which is preliminary data.</text>
</comment>
<protein>
    <submittedName>
        <fullName evidence="1">Uncharacterized protein</fullName>
    </submittedName>
</protein>
<name>A0A1G2R389_9BACT</name>
<evidence type="ECO:0000313" key="2">
    <source>
        <dbReference type="Proteomes" id="UP000178092"/>
    </source>
</evidence>
<organism evidence="1 2">
    <name type="scientific">Candidatus Wildermuthbacteria bacterium RIFCSPHIGHO2_02_FULL_45_25</name>
    <dbReference type="NCBI Taxonomy" id="1802450"/>
    <lineage>
        <taxon>Bacteria</taxon>
        <taxon>Candidatus Wildermuthiibacteriota</taxon>
    </lineage>
</organism>
<gene>
    <name evidence="1" type="ORF">A3C04_03475</name>
</gene>
<sequence>MSTGVLMPQTTPIAFATEIMGQNFYGPDERFGAGSPDDFVPIPFAPNFLQRHQSDHALIFIPAISSADMIRRFPQYFMDLSHRPCQYAQEPFARSWGHARWHLIALNPLPGSTDKTWHEQVVLLKQGATVPSARSLAFLALAHYLRTRKVLFEDNPGRSSSTVIITNERHHIAVRCFQDANSPLSIVFMPRPDSMRLALTSIAQEFTG</sequence>
<dbReference type="Proteomes" id="UP000178092">
    <property type="component" value="Unassembled WGS sequence"/>
</dbReference>
<accession>A0A1G2R389</accession>
<dbReference type="AlphaFoldDB" id="A0A1G2R389"/>